<proteinExistence type="predicted"/>
<dbReference type="RefSeq" id="WP_039218695.1">
    <property type="nucleotide sequence ID" value="NZ_JWLW01000012.1"/>
</dbReference>
<dbReference type="AlphaFoldDB" id="A0A0B3YB53"/>
<gene>
    <name evidence="1" type="ORF">RJ41_07075</name>
</gene>
<protein>
    <submittedName>
        <fullName evidence="1">Replication protein RepA</fullName>
    </submittedName>
</protein>
<evidence type="ECO:0000313" key="1">
    <source>
        <dbReference type="EMBL" id="KHT54283.1"/>
    </source>
</evidence>
<organism evidence="1 2">
    <name type="scientific">Alteromonas marina</name>
    <dbReference type="NCBI Taxonomy" id="203795"/>
    <lineage>
        <taxon>Bacteria</taxon>
        <taxon>Pseudomonadati</taxon>
        <taxon>Pseudomonadota</taxon>
        <taxon>Gammaproteobacteria</taxon>
        <taxon>Alteromonadales</taxon>
        <taxon>Alteromonadaceae</taxon>
        <taxon>Alteromonas/Salinimonas group</taxon>
        <taxon>Alteromonas</taxon>
    </lineage>
</organism>
<sequence length="107" mass="11906">MSLLNLKKSKPLAKPNLRSVEDFIDDALLYAQGKVGKKQSSAAKNELKSMRTDCVVPIRKPAKPEGMRHATFTLTPQCIEKLANIAQQTGKAKSALIREWIEKNSKN</sequence>
<dbReference type="InterPro" id="IPR013321">
    <property type="entry name" value="Arc_rbn_hlx_hlx"/>
</dbReference>
<dbReference type="EMBL" id="JWLW01000012">
    <property type="protein sequence ID" value="KHT54283.1"/>
    <property type="molecule type" value="Genomic_DNA"/>
</dbReference>
<dbReference type="Proteomes" id="UP000031197">
    <property type="component" value="Unassembled WGS sequence"/>
</dbReference>
<evidence type="ECO:0000313" key="2">
    <source>
        <dbReference type="Proteomes" id="UP000031197"/>
    </source>
</evidence>
<dbReference type="GO" id="GO:0006355">
    <property type="term" value="P:regulation of DNA-templated transcription"/>
    <property type="evidence" value="ECO:0007669"/>
    <property type="project" value="InterPro"/>
</dbReference>
<dbReference type="Gene3D" id="1.10.1220.10">
    <property type="entry name" value="Met repressor-like"/>
    <property type="match status" value="1"/>
</dbReference>
<name>A0A0B3YB53_9ALTE</name>
<keyword evidence="2" id="KW-1185">Reference proteome</keyword>
<dbReference type="OrthoDB" id="5593192at2"/>
<accession>A0A0B3YB53</accession>
<reference evidence="1 2" key="1">
    <citation type="submission" date="2014-12" db="EMBL/GenBank/DDBJ databases">
        <title>Genome sequencing of Alteromonas marina AD001.</title>
        <authorList>
            <person name="Adrian T.G.S."/>
            <person name="Chan K.G."/>
        </authorList>
    </citation>
    <scope>NUCLEOTIDE SEQUENCE [LARGE SCALE GENOMIC DNA]</scope>
    <source>
        <strain evidence="1 2">AD001</strain>
    </source>
</reference>
<comment type="caution">
    <text evidence="1">The sequence shown here is derived from an EMBL/GenBank/DDBJ whole genome shotgun (WGS) entry which is preliminary data.</text>
</comment>